<dbReference type="Proteomes" id="UP000647836">
    <property type="component" value="Unassembled WGS sequence"/>
</dbReference>
<proteinExistence type="predicted"/>
<gene>
    <name evidence="1" type="ORF">IQ229_20825</name>
</gene>
<protein>
    <submittedName>
        <fullName evidence="1">Uncharacterized protein</fullName>
    </submittedName>
</protein>
<organism evidence="1 2">
    <name type="scientific">Nostoc cf. edaphicum LEGE 07299</name>
    <dbReference type="NCBI Taxonomy" id="2777974"/>
    <lineage>
        <taxon>Bacteria</taxon>
        <taxon>Bacillati</taxon>
        <taxon>Cyanobacteriota</taxon>
        <taxon>Cyanophyceae</taxon>
        <taxon>Nostocales</taxon>
        <taxon>Nostocaceae</taxon>
        <taxon>Nostoc</taxon>
    </lineage>
</organism>
<reference evidence="1 2" key="1">
    <citation type="submission" date="2020-10" db="EMBL/GenBank/DDBJ databases">
        <authorList>
            <person name="Castelo-Branco R."/>
            <person name="Eusebio N."/>
            <person name="Adriana R."/>
            <person name="Vieira A."/>
            <person name="Brugerolle De Fraissinette N."/>
            <person name="Rezende De Castro R."/>
            <person name="Schneider M.P."/>
            <person name="Vasconcelos V."/>
            <person name="Leao P.N."/>
        </authorList>
    </citation>
    <scope>NUCLEOTIDE SEQUENCE [LARGE SCALE GENOMIC DNA]</scope>
    <source>
        <strain evidence="1 2">LEGE 07299</strain>
    </source>
</reference>
<keyword evidence="2" id="KW-1185">Reference proteome</keyword>
<accession>A0ABR9U3N6</accession>
<dbReference type="RefSeq" id="WP_194046978.1">
    <property type="nucleotide sequence ID" value="NZ_JADEXF010000797.1"/>
</dbReference>
<comment type="caution">
    <text evidence="1">The sequence shown here is derived from an EMBL/GenBank/DDBJ whole genome shotgun (WGS) entry which is preliminary data.</text>
</comment>
<evidence type="ECO:0000313" key="2">
    <source>
        <dbReference type="Proteomes" id="UP000647836"/>
    </source>
</evidence>
<dbReference type="EMBL" id="JADEXF010000797">
    <property type="protein sequence ID" value="MBE9107281.1"/>
    <property type="molecule type" value="Genomic_DNA"/>
</dbReference>
<sequence length="155" mass="18221">MLTYKELCKTKSSNKFVIKHSHDHQVIEMNCRYKEVVHHETSEGYIVVEYKRLKVVTRDKILSSLAIMYVNGHSSHIGGYSSSELIFDYETRMNDRIIVGVHIRDIEYFIRKNERGITPEQLVKLLKHYKHLPSDYQIKDDKAKAPVKTIQQTID</sequence>
<evidence type="ECO:0000313" key="1">
    <source>
        <dbReference type="EMBL" id="MBE9107281.1"/>
    </source>
</evidence>
<name>A0ABR9U3N6_9NOSO</name>